<reference evidence="2 3" key="1">
    <citation type="submission" date="2016-11" db="EMBL/GenBank/DDBJ databases">
        <authorList>
            <person name="Jaros S."/>
            <person name="Januszkiewicz K."/>
            <person name="Wedrychowicz H."/>
        </authorList>
    </citation>
    <scope>NUCLEOTIDE SEQUENCE [LARGE SCALE GENOMIC DNA]</scope>
    <source>
        <strain evidence="2 3">CGMCC 1.7049</strain>
    </source>
</reference>
<dbReference type="InterPro" id="IPR019282">
    <property type="entry name" value="Glycoamylase-like_cons_dom"/>
</dbReference>
<proteinExistence type="predicted"/>
<dbReference type="Pfam" id="PF10091">
    <property type="entry name" value="Glycoamylase"/>
    <property type="match status" value="1"/>
</dbReference>
<dbReference type="InterPro" id="IPR016883">
    <property type="entry name" value="UCP028431"/>
</dbReference>
<dbReference type="AlphaFoldDB" id="A0A1M5PMG8"/>
<dbReference type="STRING" id="490188.SAMN04488068_2198"/>
<sequence length="437" mass="48827">MSAADSADAAPMYKTWSAKELAGLSDEALIDAVQRQTFEFFWHGAHPVSGLAPDRRTTRDAPVDDLVAIGGSGFGVMAIIVAVERGWVTRDAGVARINRMLDVLCRATCYHGAFPHFMNGLTGATIPFSRKDDGGDLVETALLFQGLLCARQYFDADTTAEASIRGRVTGLWAEMEWDWYTRDGRKLLYWHWSPWNGWAMDHEIHGWNECLIAYVLAASAPRYPVDPLVYHRGYANGRDFINGKRYYDVELPLGQPYGGPLFFAHYSFCGIDPRGLRDRYADYWQLNCAHVQINRAYCVDNPKQHKGYGADCWGLTASDDPFGYSAHAPDNDNGTISPTAALSSLPYAPDAVLQTLRGFLNRHGDRIWGRYGFVDAFSEQHDWAADTFLAIDQGPIIVMMENHRSGLLWKLFMGIPEIQQGLRRLGFSSPHLTANAT</sequence>
<protein>
    <recommendedName>
        <fullName evidence="1">Glycoamylase-like domain-containing protein</fullName>
    </recommendedName>
</protein>
<organism evidence="2 3">
    <name type="scientific">Hydrocarboniphaga daqingensis</name>
    <dbReference type="NCBI Taxonomy" id="490188"/>
    <lineage>
        <taxon>Bacteria</taxon>
        <taxon>Pseudomonadati</taxon>
        <taxon>Pseudomonadota</taxon>
        <taxon>Gammaproteobacteria</taxon>
        <taxon>Nevskiales</taxon>
        <taxon>Nevskiaceae</taxon>
        <taxon>Hydrocarboniphaga</taxon>
    </lineage>
</organism>
<dbReference type="EMBL" id="FQWZ01000005">
    <property type="protein sequence ID" value="SHH02972.1"/>
    <property type="molecule type" value="Genomic_DNA"/>
</dbReference>
<evidence type="ECO:0000313" key="3">
    <source>
        <dbReference type="Proteomes" id="UP000199758"/>
    </source>
</evidence>
<keyword evidence="3" id="KW-1185">Reference proteome</keyword>
<feature type="domain" description="Glycoamylase-like" evidence="1">
    <location>
        <begin position="202"/>
        <end position="415"/>
    </location>
</feature>
<evidence type="ECO:0000259" key="1">
    <source>
        <dbReference type="Pfam" id="PF10091"/>
    </source>
</evidence>
<accession>A0A1M5PMG8</accession>
<dbReference type="Proteomes" id="UP000199758">
    <property type="component" value="Unassembled WGS sequence"/>
</dbReference>
<dbReference type="PIRSF" id="PIRSF028431">
    <property type="entry name" value="UCP028431"/>
    <property type="match status" value="1"/>
</dbReference>
<dbReference type="Gene3D" id="1.50.10.140">
    <property type="match status" value="1"/>
</dbReference>
<name>A0A1M5PMG8_9GAMM</name>
<gene>
    <name evidence="2" type="ORF">SAMN04488068_2198</name>
</gene>
<evidence type="ECO:0000313" key="2">
    <source>
        <dbReference type="EMBL" id="SHH02972.1"/>
    </source>
</evidence>